<dbReference type="InterPro" id="IPR003593">
    <property type="entry name" value="AAA+_ATPase"/>
</dbReference>
<dbReference type="GO" id="GO:0005524">
    <property type="term" value="F:ATP binding"/>
    <property type="evidence" value="ECO:0007669"/>
    <property type="project" value="UniProtKB-KW"/>
</dbReference>
<dbReference type="InterPro" id="IPR027417">
    <property type="entry name" value="P-loop_NTPase"/>
</dbReference>
<dbReference type="RefSeq" id="WP_379321849.1">
    <property type="nucleotide sequence ID" value="NZ_JBHTLM010000031.1"/>
</dbReference>
<dbReference type="PANTHER" id="PTHR42788:SF21">
    <property type="entry name" value="ABC TRANSPORTER ATP-BINDING PROTEIN"/>
    <property type="match status" value="1"/>
</dbReference>
<evidence type="ECO:0000256" key="1">
    <source>
        <dbReference type="ARBA" id="ARBA00022448"/>
    </source>
</evidence>
<dbReference type="PROSITE" id="PS50893">
    <property type="entry name" value="ABC_TRANSPORTER_2"/>
    <property type="match status" value="1"/>
</dbReference>
<dbReference type="PROSITE" id="PS00211">
    <property type="entry name" value="ABC_TRANSPORTER_1"/>
    <property type="match status" value="1"/>
</dbReference>
<evidence type="ECO:0000313" key="5">
    <source>
        <dbReference type="EMBL" id="MFD1179424.1"/>
    </source>
</evidence>
<dbReference type="Gene3D" id="3.40.50.300">
    <property type="entry name" value="P-loop containing nucleotide triphosphate hydrolases"/>
    <property type="match status" value="1"/>
</dbReference>
<keyword evidence="1" id="KW-0813">Transport</keyword>
<comment type="caution">
    <text evidence="5">The sequence shown here is derived from an EMBL/GenBank/DDBJ whole genome shotgun (WGS) entry which is preliminary data.</text>
</comment>
<protein>
    <submittedName>
        <fullName evidence="5">ABC transporter ATP-binding protein</fullName>
    </submittedName>
</protein>
<evidence type="ECO:0000256" key="2">
    <source>
        <dbReference type="ARBA" id="ARBA00022741"/>
    </source>
</evidence>
<keyword evidence="6" id="KW-1185">Reference proteome</keyword>
<dbReference type="SMART" id="SM00382">
    <property type="entry name" value="AAA"/>
    <property type="match status" value="1"/>
</dbReference>
<gene>
    <name evidence="5" type="ORF">ACFQ3W_24445</name>
</gene>
<dbReference type="InterPro" id="IPR003439">
    <property type="entry name" value="ABC_transporter-like_ATP-bd"/>
</dbReference>
<proteinExistence type="predicted"/>
<sequence length="259" mass="28675">MSPVVELKDLDLVYVTDREAVLALQGMNLSVEPGEFISLVGPSGCGKTTLLSVIAGLLSPSRGEALLHGRPVAGPTPKVGYMLQQDYLFPWRTILDNAVLGLELTGRLTKETTKMARELLAEMRLGDTENQYPSQLSGGMRQRVALVRTLATDPELLLLDEPFSALDYQTKLQLEDLVSSTLKQRNKTGILVTHDLSEAIAMSDRVIVLAPNPGRIRSTFDIPENIRLTQPFYAREAEGFNTLFHEIWRDLEPSERGEG</sequence>
<feature type="domain" description="ABC transporter" evidence="4">
    <location>
        <begin position="7"/>
        <end position="236"/>
    </location>
</feature>
<dbReference type="SUPFAM" id="SSF52540">
    <property type="entry name" value="P-loop containing nucleoside triphosphate hydrolases"/>
    <property type="match status" value="1"/>
</dbReference>
<evidence type="ECO:0000313" key="6">
    <source>
        <dbReference type="Proteomes" id="UP001597262"/>
    </source>
</evidence>
<evidence type="ECO:0000259" key="4">
    <source>
        <dbReference type="PROSITE" id="PS50893"/>
    </source>
</evidence>
<name>A0ABW3S3Y3_9BACL</name>
<reference evidence="6" key="1">
    <citation type="journal article" date="2019" name="Int. J. Syst. Evol. Microbiol.">
        <title>The Global Catalogue of Microorganisms (GCM) 10K type strain sequencing project: providing services to taxonomists for standard genome sequencing and annotation.</title>
        <authorList>
            <consortium name="The Broad Institute Genomics Platform"/>
            <consortium name="The Broad Institute Genome Sequencing Center for Infectious Disease"/>
            <person name="Wu L."/>
            <person name="Ma J."/>
        </authorList>
    </citation>
    <scope>NUCLEOTIDE SEQUENCE [LARGE SCALE GENOMIC DNA]</scope>
    <source>
        <strain evidence="6">CCUG 59189</strain>
    </source>
</reference>
<dbReference type="Pfam" id="PF00005">
    <property type="entry name" value="ABC_tran"/>
    <property type="match status" value="1"/>
</dbReference>
<organism evidence="5 6">
    <name type="scientific">Paenibacillus puldeungensis</name>
    <dbReference type="NCBI Taxonomy" id="696536"/>
    <lineage>
        <taxon>Bacteria</taxon>
        <taxon>Bacillati</taxon>
        <taxon>Bacillota</taxon>
        <taxon>Bacilli</taxon>
        <taxon>Bacillales</taxon>
        <taxon>Paenibacillaceae</taxon>
        <taxon>Paenibacillus</taxon>
    </lineage>
</organism>
<accession>A0ABW3S3Y3</accession>
<dbReference type="InterPro" id="IPR017871">
    <property type="entry name" value="ABC_transporter-like_CS"/>
</dbReference>
<keyword evidence="3 5" id="KW-0067">ATP-binding</keyword>
<dbReference type="EMBL" id="JBHTLM010000031">
    <property type="protein sequence ID" value="MFD1179424.1"/>
    <property type="molecule type" value="Genomic_DNA"/>
</dbReference>
<dbReference type="PANTHER" id="PTHR42788">
    <property type="entry name" value="TAURINE IMPORT ATP-BINDING PROTEIN-RELATED"/>
    <property type="match status" value="1"/>
</dbReference>
<evidence type="ECO:0000256" key="3">
    <source>
        <dbReference type="ARBA" id="ARBA00022840"/>
    </source>
</evidence>
<dbReference type="CDD" id="cd03293">
    <property type="entry name" value="ABC_NrtD_SsuB_transporters"/>
    <property type="match status" value="1"/>
</dbReference>
<dbReference type="Proteomes" id="UP001597262">
    <property type="component" value="Unassembled WGS sequence"/>
</dbReference>
<keyword evidence="2" id="KW-0547">Nucleotide-binding</keyword>
<dbReference type="InterPro" id="IPR050166">
    <property type="entry name" value="ABC_transporter_ATP-bind"/>
</dbReference>